<evidence type="ECO:0000313" key="3">
    <source>
        <dbReference type="Proteomes" id="UP001500013"/>
    </source>
</evidence>
<protein>
    <recommendedName>
        <fullName evidence="4">DUF2997 family protein</fullName>
    </recommendedName>
</protein>
<dbReference type="EMBL" id="BAAAPU010000007">
    <property type="protein sequence ID" value="GAA1980083.1"/>
    <property type="molecule type" value="Genomic_DNA"/>
</dbReference>
<dbReference type="RefSeq" id="WP_344061599.1">
    <property type="nucleotide sequence ID" value="NZ_BAAAPU010000007.1"/>
</dbReference>
<accession>A0ABN2S474</accession>
<reference evidence="2 3" key="1">
    <citation type="journal article" date="2019" name="Int. J. Syst. Evol. Microbiol.">
        <title>The Global Catalogue of Microorganisms (GCM) 10K type strain sequencing project: providing services to taxonomists for standard genome sequencing and annotation.</title>
        <authorList>
            <consortium name="The Broad Institute Genomics Platform"/>
            <consortium name="The Broad Institute Genome Sequencing Center for Infectious Disease"/>
            <person name="Wu L."/>
            <person name="Ma J."/>
        </authorList>
    </citation>
    <scope>NUCLEOTIDE SEQUENCE [LARGE SCALE GENOMIC DNA]</scope>
    <source>
        <strain evidence="2 3">JCM 15628</strain>
    </source>
</reference>
<organism evidence="2 3">
    <name type="scientific">Terrabacter lapilli</name>
    <dbReference type="NCBI Taxonomy" id="436231"/>
    <lineage>
        <taxon>Bacteria</taxon>
        <taxon>Bacillati</taxon>
        <taxon>Actinomycetota</taxon>
        <taxon>Actinomycetes</taxon>
        <taxon>Micrococcales</taxon>
        <taxon>Intrasporangiaceae</taxon>
        <taxon>Terrabacter</taxon>
    </lineage>
</organism>
<proteinExistence type="predicted"/>
<dbReference type="Pfam" id="PF11211">
    <property type="entry name" value="DUF2997"/>
    <property type="match status" value="1"/>
</dbReference>
<evidence type="ECO:0008006" key="4">
    <source>
        <dbReference type="Google" id="ProtNLM"/>
    </source>
</evidence>
<dbReference type="InterPro" id="IPR021375">
    <property type="entry name" value="DUF2997"/>
</dbReference>
<feature type="region of interest" description="Disordered" evidence="1">
    <location>
        <begin position="47"/>
        <end position="71"/>
    </location>
</feature>
<gene>
    <name evidence="2" type="ORF">GCM10009817_20950</name>
</gene>
<keyword evidence="3" id="KW-1185">Reference proteome</keyword>
<comment type="caution">
    <text evidence="2">The sequence shown here is derived from an EMBL/GenBank/DDBJ whole genome shotgun (WGS) entry which is preliminary data.</text>
</comment>
<dbReference type="Proteomes" id="UP001500013">
    <property type="component" value="Unassembled WGS sequence"/>
</dbReference>
<name>A0ABN2S474_9MICO</name>
<evidence type="ECO:0000256" key="1">
    <source>
        <dbReference type="SAM" id="MobiDB-lite"/>
    </source>
</evidence>
<feature type="compositionally biased region" description="Low complexity" evidence="1">
    <location>
        <begin position="47"/>
        <end position="63"/>
    </location>
</feature>
<evidence type="ECO:0000313" key="2">
    <source>
        <dbReference type="EMBL" id="GAA1980083.1"/>
    </source>
</evidence>
<sequence length="71" mass="7614">MTTGEQIIVRVTADGSVHAETKGIKGPKCLDSIELLESLLDATAQSSAFTSEYTETSTASTTEVNDELHQR</sequence>